<evidence type="ECO:0000313" key="6">
    <source>
        <dbReference type="EMBL" id="RAR16271.1"/>
    </source>
</evidence>
<dbReference type="Pfam" id="PF10156">
    <property type="entry name" value="Med17"/>
    <property type="match status" value="1"/>
</dbReference>
<dbReference type="AlphaFoldDB" id="A0A364NGP7"/>
<evidence type="ECO:0000256" key="2">
    <source>
        <dbReference type="ARBA" id="ARBA00009127"/>
    </source>
</evidence>
<sequence length="1107" mass="123071">MGDDYVAVNRMPWMHRENPVAPCRPTEPWRAPTFMQGPTHRAGQTAEPRLQQTSFRAARIAAAMDSLNNVALRPWPEPRKEELTQEDLLFKIEQLASERGHLRNVTEQSLQEDIDAGKDVPDKDNGAKKEQNEKDAPSRQEQMEKVFKAGQEMYSHLEWAKFAATNALDLVSLVLSQGPNKRSLNFFSPTFREQGLDQGIPLGSFGMSREKHEHRIRKPEEQQRLQDVEARQEVVAQGARMGALDSSVDDILKAAKHLEKEIRRETKYWHEIVSVSDKGWPIQRLRQNVRHAPFAVRYGLPEASDHFKARGLAPLRMDKDGSIILDPALALKPKTLRVRLSVDGEITGTSQIPVDGHLASQSLEKSIQTARDSLLEEELYYEMSLETRQLLAYGVEFRDSVIYVDAPQMGNTSQKRKLLIDCVPRDDPIASSQSREHDWLARNIAEGLRLLLAHEHSMRLYRRSQLPPPLTGKKQEKLPPPLLRTLLAIIHHIEGVDSLYAYLASIAQTLHSAGLHVALDTTRETSWAKFVESLGASSKTGLSATDQLFEIFMKPFDGKATLTLPTSTATQPETLSIVTRTIIGQPTFGTEHRLTLPSTLSSDLGLFHQQKFTTVEELKSYLDWILSLHVAHRLLKNDYLSYAQVRSQEARLSIRSKDSKKGTSLSKDIRIDFNDGELKVSCLAVDAPQECEDAEHSHSWSGKDDDNSLREVVKNWPQIQQQIVPSSCLSWYLTCITVSKSGRKFSNYPSGLDPNNTNTGTNNKHAVAELLPNGTEIPYPSFAINNPPNGAINYTVTPPVGANYADYLLGVQSVVLDAADRLWILDTGRSLTPEGVLVPAVTGGPKLIGVDIETDTVIQTITFPDTVAYPTSYLNDVRFDMRASLTESGKGVAYITDSSSAGRNGIVIVDLGTGESWRHLDGVAEVGAERGFVPYVWGQPLYYIPGPGEPLVTVPLGSDGIALSADGADLYFGSVGGRMLYSVPTALLRERDMSSELRAQAGVVRRGDRGLSDGFETDSNGFVYAGNMEQNQIGFYNPANASMEGWVRDPRISWVDTMSVGSDGYLYFTDNQLAFSSSFYPGVDRRERPFVLFRAALPNNGSRVFLQ</sequence>
<evidence type="ECO:0000256" key="4">
    <source>
        <dbReference type="RuleBase" id="RU364140"/>
    </source>
</evidence>
<keyword evidence="4" id="KW-0539">Nucleus</keyword>
<reference evidence="7" key="1">
    <citation type="submission" date="2018-05" db="EMBL/GenBank/DDBJ databases">
        <title>Draft genome sequence of Stemphylium lycopersici strain CIDEFI 213.</title>
        <authorList>
            <person name="Medina R."/>
            <person name="Franco M.E.E."/>
            <person name="Lucentini C.G."/>
            <person name="Saparrat M.C.N."/>
            <person name="Balatti P.A."/>
        </authorList>
    </citation>
    <scope>NUCLEOTIDE SEQUENCE [LARGE SCALE GENOMIC DNA]</scope>
    <source>
        <strain evidence="7">CIDEFI 213</strain>
    </source>
</reference>
<keyword evidence="7" id="KW-1185">Reference proteome</keyword>
<dbReference type="SUPFAM" id="SSF101898">
    <property type="entry name" value="NHL repeat"/>
    <property type="match status" value="1"/>
</dbReference>
<comment type="similarity">
    <text evidence="4">Belongs to the Mediator complex subunit 17 family.</text>
</comment>
<comment type="subunit">
    <text evidence="4">Component of the Mediator complex.</text>
</comment>
<keyword evidence="3" id="KW-0964">Secreted</keyword>
<keyword evidence="4" id="KW-0804">Transcription</keyword>
<organism evidence="6 7">
    <name type="scientific">Stemphylium lycopersici</name>
    <name type="common">Tomato gray leaf spot disease fungus</name>
    <name type="synonym">Thyrospora lycopersici</name>
    <dbReference type="NCBI Taxonomy" id="183478"/>
    <lineage>
        <taxon>Eukaryota</taxon>
        <taxon>Fungi</taxon>
        <taxon>Dikarya</taxon>
        <taxon>Ascomycota</taxon>
        <taxon>Pezizomycotina</taxon>
        <taxon>Dothideomycetes</taxon>
        <taxon>Pleosporomycetidae</taxon>
        <taxon>Pleosporales</taxon>
        <taxon>Pleosporineae</taxon>
        <taxon>Pleosporaceae</taxon>
        <taxon>Stemphylium</taxon>
    </lineage>
</organism>
<comment type="similarity">
    <text evidence="2">Belongs to the major royal jelly protein family.</text>
</comment>
<evidence type="ECO:0000256" key="3">
    <source>
        <dbReference type="ARBA" id="ARBA00022525"/>
    </source>
</evidence>
<dbReference type="EMBL" id="QGDH01000004">
    <property type="protein sequence ID" value="RAR16271.1"/>
    <property type="molecule type" value="Genomic_DNA"/>
</dbReference>
<evidence type="ECO:0000256" key="1">
    <source>
        <dbReference type="ARBA" id="ARBA00004613"/>
    </source>
</evidence>
<comment type="function">
    <text evidence="4">Component of the Mediator complex, a coactivator involved in the regulated transcription of nearly all RNA polymerase II-dependent genes. Mediator functions as a bridge to convey information from gene-specific regulatory proteins to the basal RNA polymerase II transcription machinery. Mediator is recruited to promoters by direct interactions with regulatory proteins and serves as a scaffold for the assembly of a functional preinitiation complex with RNA polymerase II and the general transcription factors.</text>
</comment>
<dbReference type="InterPro" id="IPR011042">
    <property type="entry name" value="6-blade_b-propeller_TolB-like"/>
</dbReference>
<keyword evidence="4" id="KW-0805">Transcription regulation</keyword>
<dbReference type="Gene3D" id="2.120.10.30">
    <property type="entry name" value="TolB, C-terminal domain"/>
    <property type="match status" value="1"/>
</dbReference>
<name>A0A364NGP7_STELY</name>
<proteinExistence type="inferred from homology"/>
<dbReference type="GO" id="GO:0006357">
    <property type="term" value="P:regulation of transcription by RNA polymerase II"/>
    <property type="evidence" value="ECO:0007669"/>
    <property type="project" value="InterPro"/>
</dbReference>
<dbReference type="Pfam" id="PF03022">
    <property type="entry name" value="MRJP"/>
    <property type="match status" value="1"/>
</dbReference>
<feature type="region of interest" description="Disordered" evidence="5">
    <location>
        <begin position="103"/>
        <end position="141"/>
    </location>
</feature>
<comment type="subcellular location">
    <subcellularLocation>
        <location evidence="4">Nucleus</location>
    </subcellularLocation>
    <subcellularLocation>
        <location evidence="1">Secreted</location>
    </subcellularLocation>
</comment>
<dbReference type="Proteomes" id="UP000249619">
    <property type="component" value="Unassembled WGS sequence"/>
</dbReference>
<dbReference type="InterPro" id="IPR017996">
    <property type="entry name" value="MRJP/yellow-related"/>
</dbReference>
<evidence type="ECO:0000256" key="5">
    <source>
        <dbReference type="SAM" id="MobiDB-lite"/>
    </source>
</evidence>
<gene>
    <name evidence="4" type="primary">MED17</name>
    <name evidence="6" type="ORF">DDE83_000398</name>
</gene>
<protein>
    <recommendedName>
        <fullName evidence="4">Mediator of RNA polymerase II transcription subunit 17</fullName>
    </recommendedName>
    <alternativeName>
        <fullName evidence="4">Mediator complex subunit 17</fullName>
    </alternativeName>
</protein>
<comment type="caution">
    <text evidence="6">The sequence shown here is derived from an EMBL/GenBank/DDBJ whole genome shotgun (WGS) entry which is preliminary data.</text>
</comment>
<dbReference type="STRING" id="183478.A0A364NGP7"/>
<dbReference type="PANTHER" id="PTHR10009">
    <property type="entry name" value="PROTEIN YELLOW-RELATED"/>
    <property type="match status" value="1"/>
</dbReference>
<dbReference type="InterPro" id="IPR019313">
    <property type="entry name" value="Mediator_Med17"/>
</dbReference>
<dbReference type="GO" id="GO:0005576">
    <property type="term" value="C:extracellular region"/>
    <property type="evidence" value="ECO:0007669"/>
    <property type="project" value="UniProtKB-SubCell"/>
</dbReference>
<dbReference type="OrthoDB" id="5319830at2759"/>
<dbReference type="GO" id="GO:0003712">
    <property type="term" value="F:transcription coregulator activity"/>
    <property type="evidence" value="ECO:0007669"/>
    <property type="project" value="InterPro"/>
</dbReference>
<evidence type="ECO:0000313" key="7">
    <source>
        <dbReference type="Proteomes" id="UP000249619"/>
    </source>
</evidence>
<dbReference type="GO" id="GO:0016592">
    <property type="term" value="C:mediator complex"/>
    <property type="evidence" value="ECO:0007669"/>
    <property type="project" value="InterPro"/>
</dbReference>
<keyword evidence="4" id="KW-0010">Activator</keyword>
<accession>A0A364NGP7</accession>
<feature type="compositionally biased region" description="Basic and acidic residues" evidence="5">
    <location>
        <begin position="115"/>
        <end position="141"/>
    </location>
</feature>
<dbReference type="PANTHER" id="PTHR10009:SF18">
    <property type="entry name" value="PROTEIN YELLOW-LIKE PROTEIN"/>
    <property type="match status" value="1"/>
</dbReference>